<dbReference type="STRING" id="407821.A0A087UC18"/>
<dbReference type="AlphaFoldDB" id="A0A087UC18"/>
<keyword evidence="3" id="KW-0698">rRNA processing</keyword>
<dbReference type="OrthoDB" id="2019504at2759"/>
<dbReference type="PANTHER" id="PTHR13026">
    <property type="entry name" value="NNP-1 PROTEIN NOVEL NUCLEAR PROTEIN 1 NOP52"/>
    <property type="match status" value="1"/>
</dbReference>
<evidence type="ECO:0000313" key="5">
    <source>
        <dbReference type="EMBL" id="KFM74907.1"/>
    </source>
</evidence>
<dbReference type="GO" id="GO:0006364">
    <property type="term" value="P:rRNA processing"/>
    <property type="evidence" value="ECO:0007669"/>
    <property type="project" value="UniProtKB-KW"/>
</dbReference>
<protein>
    <submittedName>
        <fullName evidence="5">Ribosomal RNA processing protein 1-like protein</fullName>
    </submittedName>
</protein>
<dbReference type="GO" id="GO:0030688">
    <property type="term" value="C:preribosome, small subunit precursor"/>
    <property type="evidence" value="ECO:0007669"/>
    <property type="project" value="InterPro"/>
</dbReference>
<evidence type="ECO:0000256" key="2">
    <source>
        <dbReference type="ARBA" id="ARBA00006374"/>
    </source>
</evidence>
<evidence type="ECO:0000256" key="4">
    <source>
        <dbReference type="ARBA" id="ARBA00023242"/>
    </source>
</evidence>
<dbReference type="GO" id="GO:0005634">
    <property type="term" value="C:nucleus"/>
    <property type="evidence" value="ECO:0007669"/>
    <property type="project" value="UniProtKB-SubCell"/>
</dbReference>
<comment type="subcellular location">
    <subcellularLocation>
        <location evidence="1">Nucleus</location>
    </subcellularLocation>
</comment>
<evidence type="ECO:0000256" key="3">
    <source>
        <dbReference type="ARBA" id="ARBA00022552"/>
    </source>
</evidence>
<dbReference type="PANTHER" id="PTHR13026:SF0">
    <property type="entry name" value="RIBOSOMAL RNA PROCESSING 1B"/>
    <property type="match status" value="1"/>
</dbReference>
<gene>
    <name evidence="5" type="ORF">X975_01733</name>
</gene>
<evidence type="ECO:0000256" key="1">
    <source>
        <dbReference type="ARBA" id="ARBA00004123"/>
    </source>
</evidence>
<accession>A0A087UC18</accession>
<keyword evidence="4" id="KW-0539">Nucleus</keyword>
<name>A0A087UC18_STEMI</name>
<evidence type="ECO:0000313" key="6">
    <source>
        <dbReference type="Proteomes" id="UP000054359"/>
    </source>
</evidence>
<dbReference type="InterPro" id="IPR010301">
    <property type="entry name" value="RRP1"/>
</dbReference>
<dbReference type="EMBL" id="KK119162">
    <property type="protein sequence ID" value="KFM74907.1"/>
    <property type="molecule type" value="Genomic_DNA"/>
</dbReference>
<sequence length="69" mass="8723">MLKLWKGLFYYFWNCDKPLFQEERADIISRYIHVFKNLECSFLYIDTFFLTMAREWGTIDRYRLEKFMM</sequence>
<feature type="non-terminal residue" evidence="5">
    <location>
        <position position="69"/>
    </location>
</feature>
<comment type="similarity">
    <text evidence="2">Belongs to the RRP1 family.</text>
</comment>
<reference evidence="5 6" key="1">
    <citation type="submission" date="2013-11" db="EMBL/GenBank/DDBJ databases">
        <title>Genome sequencing of Stegodyphus mimosarum.</title>
        <authorList>
            <person name="Bechsgaard J."/>
        </authorList>
    </citation>
    <scope>NUCLEOTIDE SEQUENCE [LARGE SCALE GENOMIC DNA]</scope>
</reference>
<keyword evidence="6" id="KW-1185">Reference proteome</keyword>
<organism evidence="5 6">
    <name type="scientific">Stegodyphus mimosarum</name>
    <name type="common">African social velvet spider</name>
    <dbReference type="NCBI Taxonomy" id="407821"/>
    <lineage>
        <taxon>Eukaryota</taxon>
        <taxon>Metazoa</taxon>
        <taxon>Ecdysozoa</taxon>
        <taxon>Arthropoda</taxon>
        <taxon>Chelicerata</taxon>
        <taxon>Arachnida</taxon>
        <taxon>Araneae</taxon>
        <taxon>Araneomorphae</taxon>
        <taxon>Entelegynae</taxon>
        <taxon>Eresoidea</taxon>
        <taxon>Eresidae</taxon>
        <taxon>Stegodyphus</taxon>
    </lineage>
</organism>
<dbReference type="Proteomes" id="UP000054359">
    <property type="component" value="Unassembled WGS sequence"/>
</dbReference>
<proteinExistence type="inferred from homology"/>
<dbReference type="Pfam" id="PF05997">
    <property type="entry name" value="Nop52"/>
    <property type="match status" value="1"/>
</dbReference>